<keyword evidence="2" id="KW-1185">Reference proteome</keyword>
<dbReference type="SUPFAM" id="SSF53335">
    <property type="entry name" value="S-adenosyl-L-methionine-dependent methyltransferases"/>
    <property type="match status" value="1"/>
</dbReference>
<gene>
    <name evidence="1" type="ORF">ABHD89_002391</name>
</gene>
<protein>
    <recommendedName>
        <fullName evidence="3">Site-specific DNA-methyltransferase (adenine-specific)</fullName>
    </recommendedName>
</protein>
<reference evidence="1 2" key="1">
    <citation type="submission" date="2024-05" db="EMBL/GenBank/DDBJ databases">
        <title>Genomic Encyclopedia of Type Strains, Phase IV (KMG-IV): sequencing the most valuable type-strain genomes for metagenomic binning, comparative biology and taxonomic classification.</title>
        <authorList>
            <person name="Goeker M."/>
        </authorList>
    </citation>
    <scope>NUCLEOTIDE SEQUENCE [LARGE SCALE GENOMIC DNA]</scope>
    <source>
        <strain evidence="1 2">DSM 25286</strain>
    </source>
</reference>
<organism evidence="1 2">
    <name type="scientific">Salinicoccus halitifaciens</name>
    <dbReference type="NCBI Taxonomy" id="1073415"/>
    <lineage>
        <taxon>Bacteria</taxon>
        <taxon>Bacillati</taxon>
        <taxon>Bacillota</taxon>
        <taxon>Bacilli</taxon>
        <taxon>Bacillales</taxon>
        <taxon>Staphylococcaceae</taxon>
        <taxon>Salinicoccus</taxon>
    </lineage>
</organism>
<name>A0ABV2ECU4_9STAP</name>
<accession>A0ABV2ECU4</accession>
<evidence type="ECO:0008006" key="3">
    <source>
        <dbReference type="Google" id="ProtNLM"/>
    </source>
</evidence>
<dbReference type="EMBL" id="JBDZDV010000007">
    <property type="protein sequence ID" value="MET3111966.1"/>
    <property type="molecule type" value="Genomic_DNA"/>
</dbReference>
<sequence length="856" mass="100255">MAKITKKDNAEFKRSLKNAKNEEDIQAAYKRIFHKRFVSGDPKAIINNQFGSDGYLHTHGLVLTLRMLMEFKSGTSLTDVSTRARIIAQVLYYLKRFEIHGDELPNVIFSGDEEEMFVVYAPVLYHYLKEDYNWAIAPSNAGFVNTDLLRKLIEDPNLSSFIFDIRTPNFDINDVLNAIDSLVINDGVVYKIRVNEANLRVVFEEFVRMLFAEDRKVKVGLDPKKQPHLLVQIFIQSILGNPDIYPVPRKKNTLKLPDGNEVKLDTTAYSSFFTRYERKYTIEEKDTIKAIADQLIEETERRYSGDFWTPTVWADKAHTLIEQQLGKNWRNEYVVWDPACGTKNLTRDYQFKELYSSTLFQEELNMADAYNRDSISFQYDFLNDDIDIKPDLNLFDLKMPKELFQALQNDKPIVFFANPPYATANDAGAKGTSKQGTAKTRINEIMKEDKLGSASQQLYAQFFYRILKLKKDFKLSNVHIAFFSKPTFLNGGSYWEKFNQRLFEQFKFKDGMLLKSGEFSDVTDIWAVTFSIYSARSMSVEDFEREFKMSVEHLTPEGIKKIGNKTIRMVGQEDFLSEWLREPTKGRRDYKAAPYPQFSSIFNVNESKAHRGKLLSDAFGYFVNVANNVYNSQRDVVIYSGSAYKANGVSITKDNFERVAVTFASRKSVTHNWLNDNDNFKTPHEVEMRTPAWSDFVNDCIIYSLFNITASYQSSQAEVLYNGDFYEIKNEMFYMSKDRIKKLAQDRYLNEIEEQLRFQHEERYVYSLINDRKLSPEAQRVYDEAVKLTEKAFDYRDIVNLEHPEWNVKRWDAGFYQTYKIINKYKIIGWNEFRELFKELERKIERKVYKFGMLIE</sequence>
<proteinExistence type="predicted"/>
<evidence type="ECO:0000313" key="2">
    <source>
        <dbReference type="Proteomes" id="UP001549019"/>
    </source>
</evidence>
<comment type="caution">
    <text evidence="1">The sequence shown here is derived from an EMBL/GenBank/DDBJ whole genome shotgun (WGS) entry which is preliminary data.</text>
</comment>
<dbReference type="InterPro" id="IPR029063">
    <property type="entry name" value="SAM-dependent_MTases_sf"/>
</dbReference>
<dbReference type="Proteomes" id="UP001549019">
    <property type="component" value="Unassembled WGS sequence"/>
</dbReference>
<dbReference type="Gene3D" id="3.40.50.150">
    <property type="entry name" value="Vaccinia Virus protein VP39"/>
    <property type="match status" value="1"/>
</dbReference>
<evidence type="ECO:0000313" key="1">
    <source>
        <dbReference type="EMBL" id="MET3111966.1"/>
    </source>
</evidence>
<dbReference type="RefSeq" id="WP_230821130.1">
    <property type="nucleotide sequence ID" value="NZ_JAJNCU010000002.1"/>
</dbReference>